<feature type="compositionally biased region" description="Low complexity" evidence="1">
    <location>
        <begin position="322"/>
        <end position="333"/>
    </location>
</feature>
<proteinExistence type="predicted"/>
<organism evidence="2 3">
    <name type="scientific">Scleropages formosus</name>
    <name type="common">Asian bonytongue</name>
    <name type="synonym">Osteoglossum formosum</name>
    <dbReference type="NCBI Taxonomy" id="113540"/>
    <lineage>
        <taxon>Eukaryota</taxon>
        <taxon>Metazoa</taxon>
        <taxon>Chordata</taxon>
        <taxon>Craniata</taxon>
        <taxon>Vertebrata</taxon>
        <taxon>Euteleostomi</taxon>
        <taxon>Actinopterygii</taxon>
        <taxon>Neopterygii</taxon>
        <taxon>Teleostei</taxon>
        <taxon>Osteoglossocephala</taxon>
        <taxon>Osteoglossomorpha</taxon>
        <taxon>Osteoglossiformes</taxon>
        <taxon>Osteoglossidae</taxon>
        <taxon>Scleropages</taxon>
    </lineage>
</organism>
<dbReference type="OrthoDB" id="120976at2759"/>
<reference evidence="2" key="2">
    <citation type="submission" date="2025-08" db="UniProtKB">
        <authorList>
            <consortium name="Ensembl"/>
        </authorList>
    </citation>
    <scope>IDENTIFICATION</scope>
</reference>
<dbReference type="InterPro" id="IPR001611">
    <property type="entry name" value="Leu-rich_rpt"/>
</dbReference>
<dbReference type="SUPFAM" id="SSF52047">
    <property type="entry name" value="RNI-like"/>
    <property type="match status" value="1"/>
</dbReference>
<evidence type="ECO:0000313" key="2">
    <source>
        <dbReference type="Ensembl" id="ENSSFOP00015030886.2"/>
    </source>
</evidence>
<reference evidence="2" key="3">
    <citation type="submission" date="2025-09" db="UniProtKB">
        <authorList>
            <consortium name="Ensembl"/>
        </authorList>
    </citation>
    <scope>IDENTIFICATION</scope>
</reference>
<keyword evidence="3" id="KW-1185">Reference proteome</keyword>
<feature type="compositionally biased region" description="Polar residues" evidence="1">
    <location>
        <begin position="307"/>
        <end position="316"/>
    </location>
</feature>
<feature type="region of interest" description="Disordered" evidence="1">
    <location>
        <begin position="298"/>
        <end position="406"/>
    </location>
</feature>
<reference evidence="2 3" key="1">
    <citation type="submission" date="2019-04" db="EMBL/GenBank/DDBJ databases">
        <authorList>
            <consortium name="Wellcome Sanger Institute Data Sharing"/>
        </authorList>
    </citation>
    <scope>NUCLEOTIDE SEQUENCE [LARGE SCALE GENOMIC DNA]</scope>
</reference>
<protein>
    <recommendedName>
        <fullName evidence="4">Leucine-rich repeat-containing protein 71-like</fullName>
    </recommendedName>
</protein>
<name>A0A8C9S234_SCLFO</name>
<dbReference type="Ensembl" id="ENSSFOT00015031235.2">
    <property type="protein sequence ID" value="ENSSFOP00015030886.2"/>
    <property type="gene ID" value="ENSSFOG00015019806.2"/>
</dbReference>
<feature type="compositionally biased region" description="Basic and acidic residues" evidence="1">
    <location>
        <begin position="344"/>
        <end position="355"/>
    </location>
</feature>
<dbReference type="GeneID" id="108931747"/>
<evidence type="ECO:0008006" key="4">
    <source>
        <dbReference type="Google" id="ProtNLM"/>
    </source>
</evidence>
<dbReference type="Pfam" id="PF13516">
    <property type="entry name" value="LRR_6"/>
    <property type="match status" value="3"/>
</dbReference>
<feature type="compositionally biased region" description="Basic and acidic residues" evidence="1">
    <location>
        <begin position="365"/>
        <end position="406"/>
    </location>
</feature>
<dbReference type="KEGG" id="sfm:108931747"/>
<dbReference type="CTD" id="149499"/>
<dbReference type="AlphaFoldDB" id="A0A8C9S234"/>
<gene>
    <name evidence="2" type="primary">lrrc71</name>
</gene>
<dbReference type="RefSeq" id="XP_018603252.2">
    <property type="nucleotide sequence ID" value="XM_018747736.2"/>
</dbReference>
<dbReference type="InterPro" id="IPR053040">
    <property type="entry name" value="LRR-containing_protein_71"/>
</dbReference>
<dbReference type="Gene3D" id="3.80.10.10">
    <property type="entry name" value="Ribonuclease Inhibitor"/>
    <property type="match status" value="1"/>
</dbReference>
<dbReference type="GeneTree" id="ENSGT00440000034367"/>
<sequence>MKKRAERSPKEKADRGAFGVEEELVATGLIPEDIAAVLTIDEYQCCGSLEVDFPEACALLGMLRIPAVTPRHRASEGRQSKTVRGAVRTSCCPEPCLEVDLETEDPRSVREVRVFGWKLNKLIMQALRKTLPSLGSLQKLHLWRAGLTEQMLRSLKITASLCLNLRTVVLEGTPLPDQDFHILIGENSALTELSLRNNHIGELGARLIGAALSTPRTANRSLLSLNLSFNHIGDAGAKHIAQGLRLNRTLLCLSLAYNGIGDAGAADLAQVLGPFALTHEEVVERRKQLSKRELLGRVLSCEPHPRQQPTQAQTADSKNHHPLSVPSSSSLDHSLNKASKSTAKKKDIPKKDEKQAASQGVAAVGKKEETKLTKKVPDTKAARGKGMKPESKERLPLVSEQEEKAGITVSKEKAGITVSKQSAETPEAASPLLEPGVQHVGGKVLLPGNNVLASLNLSGNALTERSLCPFLAALERQAEGRGLLRLNLSRNCFPLHCEAFLKLQELMALRDPLNRSVPGPAEEEPGQIASSP</sequence>
<evidence type="ECO:0000256" key="1">
    <source>
        <dbReference type="SAM" id="MobiDB-lite"/>
    </source>
</evidence>
<evidence type="ECO:0000313" key="3">
    <source>
        <dbReference type="Proteomes" id="UP000694397"/>
    </source>
</evidence>
<dbReference type="SMART" id="SM00368">
    <property type="entry name" value="LRR_RI"/>
    <property type="match status" value="4"/>
</dbReference>
<accession>A0A8C9S234</accession>
<dbReference type="PANTHER" id="PTHR46984:SF1">
    <property type="entry name" value="LEUCINE-RICH REPEAT-CONTAINING PROTEIN 71"/>
    <property type="match status" value="1"/>
</dbReference>
<dbReference type="Proteomes" id="UP000694397">
    <property type="component" value="Chromosome 23"/>
</dbReference>
<dbReference type="PANTHER" id="PTHR46984">
    <property type="entry name" value="LEUCINE-RICH REPEAT-CONTAINING PROTEIN 71"/>
    <property type="match status" value="1"/>
</dbReference>
<dbReference type="InterPro" id="IPR032675">
    <property type="entry name" value="LRR_dom_sf"/>
</dbReference>